<dbReference type="AlphaFoldDB" id="A0A6L8VBF2"/>
<dbReference type="Pfam" id="PF17937">
    <property type="entry name" value="TetR_C_28"/>
    <property type="match status" value="1"/>
</dbReference>
<evidence type="ECO:0000313" key="3">
    <source>
        <dbReference type="Proteomes" id="UP000477083"/>
    </source>
</evidence>
<dbReference type="Proteomes" id="UP000477083">
    <property type="component" value="Unassembled WGS sequence"/>
</dbReference>
<accession>A0A6L8VBF2</accession>
<evidence type="ECO:0000259" key="1">
    <source>
        <dbReference type="Pfam" id="PF17937"/>
    </source>
</evidence>
<name>A0A6L8VBF2_9RHOB</name>
<proteinExistence type="predicted"/>
<evidence type="ECO:0000313" key="2">
    <source>
        <dbReference type="EMBL" id="MZQ87657.1"/>
    </source>
</evidence>
<comment type="caution">
    <text evidence="2">The sequence shown here is derived from an EMBL/GenBank/DDBJ whole genome shotgun (WGS) entry which is preliminary data.</text>
</comment>
<protein>
    <recommendedName>
        <fullName evidence="1">TetR transcriptional regulator CgmR-like C-terminal domain-containing protein</fullName>
    </recommendedName>
</protein>
<feature type="domain" description="TetR transcriptional regulator CgmR-like C-terminal" evidence="1">
    <location>
        <begin position="2"/>
        <end position="53"/>
    </location>
</feature>
<dbReference type="EMBL" id="WWNR01000001">
    <property type="protein sequence ID" value="MZQ87657.1"/>
    <property type="molecule type" value="Genomic_DNA"/>
</dbReference>
<keyword evidence="3" id="KW-1185">Reference proteome</keyword>
<dbReference type="InterPro" id="IPR041479">
    <property type="entry name" value="TetR_CgmR_C"/>
</dbReference>
<gene>
    <name evidence="2" type="ORF">GS660_00940</name>
</gene>
<reference evidence="2 3" key="1">
    <citation type="submission" date="2020-01" db="EMBL/GenBank/DDBJ databases">
        <title>Frigidibacter albus SP32T (=CGMCC 1.13995T).</title>
        <authorList>
            <person name="Liao X."/>
        </authorList>
    </citation>
    <scope>NUCLEOTIDE SEQUENCE [LARGE SCALE GENOMIC DNA]</scope>
    <source>
        <strain evidence="2 3">SP32</strain>
    </source>
</reference>
<sequence>MRETRDWYHGVFARLSGSTPDAPGARVAILAVEGLFLMRINGIDDEGAWADLLGDVETTLRHLAVSKSADLE</sequence>
<dbReference type="OrthoDB" id="9809772at2"/>
<organism evidence="2 3">
    <name type="scientific">Frigidibacter albus</name>
    <dbReference type="NCBI Taxonomy" id="1465486"/>
    <lineage>
        <taxon>Bacteria</taxon>
        <taxon>Pseudomonadati</taxon>
        <taxon>Pseudomonadota</taxon>
        <taxon>Alphaproteobacteria</taxon>
        <taxon>Rhodobacterales</taxon>
        <taxon>Paracoccaceae</taxon>
        <taxon>Frigidibacter</taxon>
    </lineage>
</organism>